<dbReference type="EMBL" id="VMBB01001370">
    <property type="protein sequence ID" value="MDR8264035.1"/>
    <property type="molecule type" value="Genomic_DNA"/>
</dbReference>
<dbReference type="InterPro" id="IPR050286">
    <property type="entry name" value="G_neg_Bact_CarbUptk_Porin"/>
</dbReference>
<keyword evidence="9" id="KW-0998">Cell outer membrane</keyword>
<dbReference type="AlphaFoldDB" id="A0ABD5DFY4"/>
<dbReference type="Pfam" id="PF02264">
    <property type="entry name" value="LamB"/>
    <property type="match status" value="1"/>
</dbReference>
<dbReference type="GO" id="GO:0006811">
    <property type="term" value="P:monoatomic ion transport"/>
    <property type="evidence" value="ECO:0007669"/>
    <property type="project" value="UniProtKB-KW"/>
</dbReference>
<evidence type="ECO:0000256" key="2">
    <source>
        <dbReference type="ARBA" id="ARBA00007055"/>
    </source>
</evidence>
<comment type="caution">
    <text evidence="10">The sequence shown here is derived from an EMBL/GenBank/DDBJ whole genome shotgun (WGS) entry which is preliminary data.</text>
</comment>
<keyword evidence="7" id="KW-0626">Porin</keyword>
<evidence type="ECO:0000256" key="8">
    <source>
        <dbReference type="ARBA" id="ARBA00023136"/>
    </source>
</evidence>
<keyword evidence="3" id="KW-0813">Transport</keyword>
<evidence type="ECO:0000256" key="7">
    <source>
        <dbReference type="ARBA" id="ARBA00023114"/>
    </source>
</evidence>
<evidence type="ECO:0000313" key="10">
    <source>
        <dbReference type="EMBL" id="MDR8264035.1"/>
    </source>
</evidence>
<dbReference type="GO" id="GO:0046930">
    <property type="term" value="C:pore complex"/>
    <property type="evidence" value="ECO:0007669"/>
    <property type="project" value="UniProtKB-KW"/>
</dbReference>
<name>A0ABD5DFY4_ACIBA</name>
<gene>
    <name evidence="10" type="primary">lamB</name>
    <name evidence="10" type="ORF">FPK87_26810</name>
</gene>
<proteinExistence type="inferred from homology"/>
<evidence type="ECO:0000256" key="1">
    <source>
        <dbReference type="ARBA" id="ARBA00004571"/>
    </source>
</evidence>
<dbReference type="Gene3D" id="2.40.170.10">
    <property type="entry name" value="Porin, LamB type"/>
    <property type="match status" value="1"/>
</dbReference>
<keyword evidence="4" id="KW-1134">Transmembrane beta strand</keyword>
<protein>
    <submittedName>
        <fullName evidence="10">Maltoporin LamB</fullName>
    </submittedName>
</protein>
<dbReference type="PANTHER" id="PTHR38762">
    <property type="entry name" value="CRYPTIC OUTER MEMBRANE PORIN BGLH-RELATED"/>
    <property type="match status" value="1"/>
</dbReference>
<evidence type="ECO:0000256" key="9">
    <source>
        <dbReference type="ARBA" id="ARBA00023237"/>
    </source>
</evidence>
<accession>A0ABD5DFY4</accession>
<dbReference type="GO" id="GO:0015288">
    <property type="term" value="F:porin activity"/>
    <property type="evidence" value="ECO:0007669"/>
    <property type="project" value="UniProtKB-KW"/>
</dbReference>
<dbReference type="PANTHER" id="PTHR38762:SF1">
    <property type="entry name" value="CRYPTIC OUTER MEMBRANE PORIN BGLH-RELATED"/>
    <property type="match status" value="1"/>
</dbReference>
<evidence type="ECO:0000256" key="5">
    <source>
        <dbReference type="ARBA" id="ARBA00022692"/>
    </source>
</evidence>
<dbReference type="InterPro" id="IPR036998">
    <property type="entry name" value="Porin_LamB_sf"/>
</dbReference>
<dbReference type="GO" id="GO:0009279">
    <property type="term" value="C:cell outer membrane"/>
    <property type="evidence" value="ECO:0007669"/>
    <property type="project" value="UniProtKB-SubCell"/>
</dbReference>
<sequence length="81" mass="9189">YRLEDGASKDGWMWTGEHTQSIWGGFNKFVVQYATDAMTSWNSGHSQGTSIDNNGSMIRVLDHGAMDFNDDWGLMYVAMYQ</sequence>
<evidence type="ECO:0000256" key="4">
    <source>
        <dbReference type="ARBA" id="ARBA00022452"/>
    </source>
</evidence>
<comment type="subcellular location">
    <subcellularLocation>
        <location evidence="1">Cell outer membrane</location>
        <topology evidence="1">Multi-pass membrane protein</topology>
    </subcellularLocation>
</comment>
<dbReference type="SUPFAM" id="SSF56935">
    <property type="entry name" value="Porins"/>
    <property type="match status" value="1"/>
</dbReference>
<dbReference type="InterPro" id="IPR003192">
    <property type="entry name" value="Porin_LamB"/>
</dbReference>
<keyword evidence="6" id="KW-0406">Ion transport</keyword>
<reference evidence="10" key="1">
    <citation type="submission" date="2019-07" db="EMBL/GenBank/DDBJ databases">
        <title>Biological characteristics of mucoid Acinetobacter baumannii from a general hospital in China.</title>
        <authorList>
            <person name="Hua X."/>
            <person name="Yu Y."/>
        </authorList>
    </citation>
    <scope>NUCLEOTIDE SEQUENCE [LARGE SCALE GENOMIC DNA]</scope>
    <source>
        <strain evidence="10">N41</strain>
    </source>
</reference>
<comment type="similarity">
    <text evidence="2">Belongs to the porin LamB (TC 1.B.3) family.</text>
</comment>
<feature type="non-terminal residue" evidence="10">
    <location>
        <position position="81"/>
    </location>
</feature>
<keyword evidence="8" id="KW-0472">Membrane</keyword>
<organism evidence="10">
    <name type="scientific">Acinetobacter baumannii</name>
    <dbReference type="NCBI Taxonomy" id="470"/>
    <lineage>
        <taxon>Bacteria</taxon>
        <taxon>Pseudomonadati</taxon>
        <taxon>Pseudomonadota</taxon>
        <taxon>Gammaproteobacteria</taxon>
        <taxon>Moraxellales</taxon>
        <taxon>Moraxellaceae</taxon>
        <taxon>Acinetobacter</taxon>
        <taxon>Acinetobacter calcoaceticus/baumannii complex</taxon>
    </lineage>
</organism>
<keyword evidence="5" id="KW-0812">Transmembrane</keyword>
<feature type="non-terminal residue" evidence="10">
    <location>
        <position position="1"/>
    </location>
</feature>
<evidence type="ECO:0000256" key="6">
    <source>
        <dbReference type="ARBA" id="ARBA00023065"/>
    </source>
</evidence>
<evidence type="ECO:0000256" key="3">
    <source>
        <dbReference type="ARBA" id="ARBA00022448"/>
    </source>
</evidence>